<protein>
    <submittedName>
        <fullName evidence="2">Transposase</fullName>
    </submittedName>
</protein>
<evidence type="ECO:0000313" key="2">
    <source>
        <dbReference type="WBParaSite" id="BXY_1472400.1"/>
    </source>
</evidence>
<proteinExistence type="predicted"/>
<evidence type="ECO:0000313" key="1">
    <source>
        <dbReference type="Proteomes" id="UP000095284"/>
    </source>
</evidence>
<dbReference type="WBParaSite" id="BXY_1472400.1">
    <property type="protein sequence ID" value="BXY_1472400.1"/>
    <property type="gene ID" value="BXY_1472400"/>
</dbReference>
<sequence>NWRDGRAPKRVHGGKRTANLAVPITFAVAARLFGQPSSPYNEFGAEKHVAGHERANRSGDSEEKMAKSDGWKVGFSGFP</sequence>
<dbReference type="Proteomes" id="UP000095284">
    <property type="component" value="Unplaced"/>
</dbReference>
<organism evidence="1 2">
    <name type="scientific">Bursaphelenchus xylophilus</name>
    <name type="common">Pinewood nematode worm</name>
    <name type="synonym">Aphelenchoides xylophilus</name>
    <dbReference type="NCBI Taxonomy" id="6326"/>
    <lineage>
        <taxon>Eukaryota</taxon>
        <taxon>Metazoa</taxon>
        <taxon>Ecdysozoa</taxon>
        <taxon>Nematoda</taxon>
        <taxon>Chromadorea</taxon>
        <taxon>Rhabditida</taxon>
        <taxon>Tylenchina</taxon>
        <taxon>Tylenchomorpha</taxon>
        <taxon>Aphelenchoidea</taxon>
        <taxon>Aphelenchoididae</taxon>
        <taxon>Bursaphelenchus</taxon>
    </lineage>
</organism>
<accession>A0A1I7SNT4</accession>
<reference evidence="2" key="1">
    <citation type="submission" date="2016-11" db="UniProtKB">
        <authorList>
            <consortium name="WormBaseParasite"/>
        </authorList>
    </citation>
    <scope>IDENTIFICATION</scope>
</reference>
<dbReference type="AlphaFoldDB" id="A0A1I7SNT4"/>
<name>A0A1I7SNT4_BURXY</name>